<proteinExistence type="predicted"/>
<protein>
    <submittedName>
        <fullName evidence="1">Uncharacterized protein</fullName>
    </submittedName>
</protein>
<dbReference type="AlphaFoldDB" id="B4D7B8"/>
<accession>B4D7B8</accession>
<dbReference type="Proteomes" id="UP000005824">
    <property type="component" value="Unassembled WGS sequence"/>
</dbReference>
<sequence length="73" mass="8352">MPTLTPTVPPMLTYLAMVIDLREERLEKTTIPFLQKQISVELERLLQRFETEYRNYLAVSGNADPVSLLKSAA</sequence>
<evidence type="ECO:0000313" key="2">
    <source>
        <dbReference type="Proteomes" id="UP000005824"/>
    </source>
</evidence>
<gene>
    <name evidence="1" type="ORF">CfE428DRAFT_4808</name>
</gene>
<comment type="caution">
    <text evidence="1">The sequence shown here is derived from an EMBL/GenBank/DDBJ whole genome shotgun (WGS) entry which is preliminary data.</text>
</comment>
<dbReference type="STRING" id="497964.CfE428DRAFT_4808"/>
<name>B4D7B8_9BACT</name>
<keyword evidence="2" id="KW-1185">Reference proteome</keyword>
<reference evidence="1 2" key="1">
    <citation type="journal article" date="2011" name="J. Bacteriol.">
        <title>Genome sequence of Chthoniobacter flavus Ellin428, an aerobic heterotrophic soil bacterium.</title>
        <authorList>
            <person name="Kant R."/>
            <person name="van Passel M.W."/>
            <person name="Palva A."/>
            <person name="Lucas S."/>
            <person name="Lapidus A."/>
            <person name="Glavina Del Rio T."/>
            <person name="Dalin E."/>
            <person name="Tice H."/>
            <person name="Bruce D."/>
            <person name="Goodwin L."/>
            <person name="Pitluck S."/>
            <person name="Larimer F.W."/>
            <person name="Land M.L."/>
            <person name="Hauser L."/>
            <person name="Sangwan P."/>
            <person name="de Vos W.M."/>
            <person name="Janssen P.H."/>
            <person name="Smidt H."/>
        </authorList>
    </citation>
    <scope>NUCLEOTIDE SEQUENCE [LARGE SCALE GENOMIC DNA]</scope>
    <source>
        <strain evidence="1 2">Ellin428</strain>
    </source>
</reference>
<evidence type="ECO:0000313" key="1">
    <source>
        <dbReference type="EMBL" id="EDY17769.1"/>
    </source>
</evidence>
<dbReference type="EMBL" id="ABVL01000017">
    <property type="protein sequence ID" value="EDY17769.1"/>
    <property type="molecule type" value="Genomic_DNA"/>
</dbReference>
<organism evidence="1 2">
    <name type="scientific">Chthoniobacter flavus Ellin428</name>
    <dbReference type="NCBI Taxonomy" id="497964"/>
    <lineage>
        <taxon>Bacteria</taxon>
        <taxon>Pseudomonadati</taxon>
        <taxon>Verrucomicrobiota</taxon>
        <taxon>Spartobacteria</taxon>
        <taxon>Chthoniobacterales</taxon>
        <taxon>Chthoniobacteraceae</taxon>
        <taxon>Chthoniobacter</taxon>
    </lineage>
</organism>
<dbReference type="RefSeq" id="WP_006982129.1">
    <property type="nucleotide sequence ID" value="NZ_ABVL01000017.1"/>
</dbReference>
<dbReference type="InParanoid" id="B4D7B8"/>